<dbReference type="Proteomes" id="UP000032671">
    <property type="component" value="Unassembled WGS sequence"/>
</dbReference>
<keyword evidence="5 10" id="KW-0547">Nucleotide-binding</keyword>
<dbReference type="EMBL" id="BJVU01000002">
    <property type="protein sequence ID" value="GEL58039.1"/>
    <property type="molecule type" value="Genomic_DNA"/>
</dbReference>
<dbReference type="PANTHER" id="PTHR43442:SF3">
    <property type="entry name" value="GLUCONOKINASE-RELATED"/>
    <property type="match status" value="1"/>
</dbReference>
<evidence type="ECO:0000256" key="7">
    <source>
        <dbReference type="ARBA" id="ARBA00022840"/>
    </source>
</evidence>
<evidence type="ECO:0000256" key="4">
    <source>
        <dbReference type="ARBA" id="ARBA00022679"/>
    </source>
</evidence>
<evidence type="ECO:0000256" key="1">
    <source>
        <dbReference type="ARBA" id="ARBA00004761"/>
    </source>
</evidence>
<accession>A0A0D6N3S0</accession>
<dbReference type="NCBIfam" id="TIGR01313">
    <property type="entry name" value="therm_gnt_kin"/>
    <property type="match status" value="1"/>
</dbReference>
<evidence type="ECO:0000313" key="12">
    <source>
        <dbReference type="EMBL" id="GEL58039.1"/>
    </source>
</evidence>
<dbReference type="InterPro" id="IPR027417">
    <property type="entry name" value="P-loop_NTPase"/>
</dbReference>
<keyword evidence="4 10" id="KW-0808">Transferase</keyword>
<dbReference type="SUPFAM" id="SSF52540">
    <property type="entry name" value="P-loop containing nucleoside triphosphate hydrolases"/>
    <property type="match status" value="1"/>
</dbReference>
<comment type="catalytic activity">
    <reaction evidence="9 10">
        <text>D-gluconate + ATP = 6-phospho-D-gluconate + ADP + H(+)</text>
        <dbReference type="Rhea" id="RHEA:19433"/>
        <dbReference type="ChEBI" id="CHEBI:15378"/>
        <dbReference type="ChEBI" id="CHEBI:18391"/>
        <dbReference type="ChEBI" id="CHEBI:30616"/>
        <dbReference type="ChEBI" id="CHEBI:58759"/>
        <dbReference type="ChEBI" id="CHEBI:456216"/>
        <dbReference type="EC" id="2.7.1.12"/>
    </reaction>
</comment>
<dbReference type="Gene3D" id="3.40.50.300">
    <property type="entry name" value="P-loop containing nucleotide triphosphate hydrolases"/>
    <property type="match status" value="1"/>
</dbReference>
<comment type="pathway">
    <text evidence="1">Carbohydrate acid metabolism.</text>
</comment>
<dbReference type="Proteomes" id="UP000321891">
    <property type="component" value="Unassembled WGS sequence"/>
</dbReference>
<comment type="similarity">
    <text evidence="2 10">Belongs to the gluconokinase GntK/GntV family.</text>
</comment>
<dbReference type="GO" id="GO:0005737">
    <property type="term" value="C:cytoplasm"/>
    <property type="evidence" value="ECO:0007669"/>
    <property type="project" value="TreeGrafter"/>
</dbReference>
<reference evidence="11 13" key="1">
    <citation type="submission" date="2012-11" db="EMBL/GenBank/DDBJ databases">
        <title>Whole genome sequence of Acetobacter cibinongensis 4H-1.</title>
        <authorList>
            <person name="Azuma Y."/>
            <person name="Higashiura N."/>
            <person name="Hirakawa H."/>
            <person name="Matsushita K."/>
        </authorList>
    </citation>
    <scope>NUCLEOTIDE SEQUENCE [LARGE SCALE GENOMIC DNA]</scope>
    <source>
        <strain evidence="11 13">4H-1</strain>
    </source>
</reference>
<dbReference type="STRING" id="1231339.Abci_011_065"/>
<evidence type="ECO:0000256" key="6">
    <source>
        <dbReference type="ARBA" id="ARBA00022777"/>
    </source>
</evidence>
<dbReference type="GO" id="GO:0019521">
    <property type="term" value="P:D-gluconate metabolic process"/>
    <property type="evidence" value="ECO:0007669"/>
    <property type="project" value="UniProtKB-KW"/>
</dbReference>
<evidence type="ECO:0000313" key="14">
    <source>
        <dbReference type="Proteomes" id="UP000321891"/>
    </source>
</evidence>
<evidence type="ECO:0000256" key="9">
    <source>
        <dbReference type="ARBA" id="ARBA00048090"/>
    </source>
</evidence>
<dbReference type="PANTHER" id="PTHR43442">
    <property type="entry name" value="GLUCONOKINASE-RELATED"/>
    <property type="match status" value="1"/>
</dbReference>
<name>A0A0D6N3S0_9PROT</name>
<dbReference type="EMBL" id="BAMV01000011">
    <property type="protein sequence ID" value="GAN60335.1"/>
    <property type="molecule type" value="Genomic_DNA"/>
</dbReference>
<accession>A0A6N3SNK1</accession>
<organism evidence="11 13">
    <name type="scientific">Acetobacter cibinongensis</name>
    <dbReference type="NCBI Taxonomy" id="146475"/>
    <lineage>
        <taxon>Bacteria</taxon>
        <taxon>Pseudomonadati</taxon>
        <taxon>Pseudomonadota</taxon>
        <taxon>Alphaproteobacteria</taxon>
        <taxon>Acetobacterales</taxon>
        <taxon>Acetobacteraceae</taxon>
        <taxon>Acetobacter</taxon>
    </lineage>
</organism>
<dbReference type="InterPro" id="IPR006001">
    <property type="entry name" value="Therm_gnt_kin"/>
</dbReference>
<evidence type="ECO:0000256" key="10">
    <source>
        <dbReference type="RuleBase" id="RU363066"/>
    </source>
</evidence>
<proteinExistence type="inferred from homology"/>
<reference evidence="12 14" key="2">
    <citation type="submission" date="2019-07" db="EMBL/GenBank/DDBJ databases">
        <title>Whole genome shotgun sequence of Acetobacter cibinongensis NBRC 16605.</title>
        <authorList>
            <person name="Hosoyama A."/>
            <person name="Uohara A."/>
            <person name="Ohji S."/>
            <person name="Ichikawa N."/>
        </authorList>
    </citation>
    <scope>NUCLEOTIDE SEQUENCE [LARGE SCALE GENOMIC DNA]</scope>
    <source>
        <strain evidence="12 14">NBRC 16605</strain>
    </source>
</reference>
<comment type="caution">
    <text evidence="11">The sequence shown here is derived from an EMBL/GenBank/DDBJ whole genome shotgun (WGS) entry which is preliminary data.</text>
</comment>
<evidence type="ECO:0000256" key="3">
    <source>
        <dbReference type="ARBA" id="ARBA00012054"/>
    </source>
</evidence>
<keyword evidence="8" id="KW-0311">Gluconate utilization</keyword>
<dbReference type="RefSeq" id="WP_048838395.1">
    <property type="nucleotide sequence ID" value="NZ_BAMV01000011.1"/>
</dbReference>
<dbReference type="AlphaFoldDB" id="A0A0D6N3S0"/>
<dbReference type="GO" id="GO:0046316">
    <property type="term" value="F:gluconokinase activity"/>
    <property type="evidence" value="ECO:0007669"/>
    <property type="project" value="UniProtKB-EC"/>
</dbReference>
<keyword evidence="6 10" id="KW-0418">Kinase</keyword>
<evidence type="ECO:0000313" key="11">
    <source>
        <dbReference type="EMBL" id="GAN60335.1"/>
    </source>
</evidence>
<dbReference type="EC" id="2.7.1.12" evidence="3 10"/>
<evidence type="ECO:0000256" key="5">
    <source>
        <dbReference type="ARBA" id="ARBA00022741"/>
    </source>
</evidence>
<keyword evidence="7 10" id="KW-0067">ATP-binding</keyword>
<dbReference type="CDD" id="cd02021">
    <property type="entry name" value="GntK"/>
    <property type="match status" value="1"/>
</dbReference>
<dbReference type="GO" id="GO:0005524">
    <property type="term" value="F:ATP binding"/>
    <property type="evidence" value="ECO:0007669"/>
    <property type="project" value="UniProtKB-KW"/>
</dbReference>
<evidence type="ECO:0000256" key="8">
    <source>
        <dbReference type="ARBA" id="ARBA00023064"/>
    </source>
</evidence>
<dbReference type="Pfam" id="PF13671">
    <property type="entry name" value="AAA_33"/>
    <property type="match status" value="1"/>
</dbReference>
<keyword evidence="14" id="KW-1185">Reference proteome</keyword>
<protein>
    <recommendedName>
        <fullName evidence="3 10">Gluconokinase</fullName>
        <ecNumber evidence="3 10">2.7.1.12</ecNumber>
    </recommendedName>
</protein>
<evidence type="ECO:0000313" key="13">
    <source>
        <dbReference type="Proteomes" id="UP000032671"/>
    </source>
</evidence>
<dbReference type="FunFam" id="3.40.50.300:FF:000522">
    <property type="entry name" value="Gluconokinase"/>
    <property type="match status" value="1"/>
</dbReference>
<gene>
    <name evidence="11" type="ORF">Abci_011_065</name>
    <name evidence="12" type="ORF">ACI01nite_06410</name>
</gene>
<evidence type="ECO:0000256" key="2">
    <source>
        <dbReference type="ARBA" id="ARBA00008420"/>
    </source>
</evidence>
<sequence length="178" mass="19263">MQPGQPSVQDVRKSLLVVMGVSGSGKTTIAQGLHKELGWPFQEGDALHPQHNVQKMAAGIPLTDEDRLPWLNQCRAWLDQCAQAGSGAILTCSALKRSYRDVLRASGLDLIFIHLTTDHNTLLKRVTGRSGHYMPASLLPSQINTLEPPEANERALEVDATAPAADVIAKILSNLKAL</sequence>